<name>A0A7R8CTY5_LEPSM</name>
<evidence type="ECO:0000256" key="10">
    <source>
        <dbReference type="ARBA" id="ARBA00023136"/>
    </source>
</evidence>
<dbReference type="Pfam" id="PF07885">
    <property type="entry name" value="Ion_trans_2"/>
    <property type="match status" value="2"/>
</dbReference>
<dbReference type="OrthoDB" id="297496at2759"/>
<evidence type="ECO:0000256" key="14">
    <source>
        <dbReference type="SAM" id="Phobius"/>
    </source>
</evidence>
<keyword evidence="17" id="KW-1185">Reference proteome</keyword>
<keyword evidence="11 12" id="KW-0407">Ion channel</keyword>
<evidence type="ECO:0000256" key="13">
    <source>
        <dbReference type="SAM" id="MobiDB-lite"/>
    </source>
</evidence>
<keyword evidence="3 12" id="KW-0813">Transport</keyword>
<keyword evidence="6" id="KW-0631">Potassium channel</keyword>
<keyword evidence="10 14" id="KW-0472">Membrane</keyword>
<evidence type="ECO:0000256" key="6">
    <source>
        <dbReference type="ARBA" id="ARBA00022826"/>
    </source>
</evidence>
<feature type="transmembrane region" description="Helical" evidence="14">
    <location>
        <begin position="370"/>
        <end position="392"/>
    </location>
</feature>
<accession>A0A7R8CTY5</accession>
<dbReference type="PRINTS" id="PR01095">
    <property type="entry name" value="TASKCHANNEL"/>
</dbReference>
<evidence type="ECO:0000313" key="17">
    <source>
        <dbReference type="Proteomes" id="UP000675881"/>
    </source>
</evidence>
<sequence>MEDEIYTPRHPQEDWYEIQSIRSTGSRKGHRRPGLGHTQSLPLAPPPKPKRWSRFKNALRLSTVWIFSNVGICILVNLYLILGALVFQQIEGDVPQIRFGVGDYRNATVKQLWTITEKYNTLHRGNWTSEIQVIIADYQRRIIQEAFEGYDGNDMPASQWTFEGALLYSITVITTIGYGHIAPKTSLGKLITILYAIVGMPLFLLYLSNIGDIMAKSFKWTYYHCCKCKKGSPPAPPPPPAPHRSISEEDSICSYTLHDDDDPELSVFHPPPSTIFVPPLNPNKSSNSDPLANVTVPISMCLFAMVAYICGGALLFGEWEEWGFLDGSYFCFITLSTIGFGDIVPGDSITDDLPGDGDEIRVLGGVVNTKFIFCFMYILLGMAVIAMCFNLMQEKVVQGVRTLGKKIGIIKED</sequence>
<reference evidence="16" key="1">
    <citation type="submission" date="2021-02" db="EMBL/GenBank/DDBJ databases">
        <authorList>
            <person name="Bekaert M."/>
        </authorList>
    </citation>
    <scope>NUCLEOTIDE SEQUENCE</scope>
    <source>
        <strain evidence="16">IoA-00</strain>
    </source>
</reference>
<evidence type="ECO:0000256" key="2">
    <source>
        <dbReference type="ARBA" id="ARBA00006666"/>
    </source>
</evidence>
<organism evidence="16 17">
    <name type="scientific">Lepeophtheirus salmonis</name>
    <name type="common">Salmon louse</name>
    <name type="synonym">Caligus salmonis</name>
    <dbReference type="NCBI Taxonomy" id="72036"/>
    <lineage>
        <taxon>Eukaryota</taxon>
        <taxon>Metazoa</taxon>
        <taxon>Ecdysozoa</taxon>
        <taxon>Arthropoda</taxon>
        <taxon>Crustacea</taxon>
        <taxon>Multicrustacea</taxon>
        <taxon>Hexanauplia</taxon>
        <taxon>Copepoda</taxon>
        <taxon>Siphonostomatoida</taxon>
        <taxon>Caligidae</taxon>
        <taxon>Lepeophtheirus</taxon>
    </lineage>
</organism>
<feature type="transmembrane region" description="Helical" evidence="14">
    <location>
        <begin position="165"/>
        <end position="181"/>
    </location>
</feature>
<evidence type="ECO:0000256" key="8">
    <source>
        <dbReference type="ARBA" id="ARBA00022989"/>
    </source>
</evidence>
<keyword evidence="4" id="KW-0633">Potassium transport</keyword>
<feature type="compositionally biased region" description="Basic residues" evidence="13">
    <location>
        <begin position="25"/>
        <end position="34"/>
    </location>
</feature>
<feature type="transmembrane region" description="Helical" evidence="14">
    <location>
        <begin position="294"/>
        <end position="316"/>
    </location>
</feature>
<evidence type="ECO:0000259" key="15">
    <source>
        <dbReference type="Pfam" id="PF07885"/>
    </source>
</evidence>
<feature type="transmembrane region" description="Helical" evidence="14">
    <location>
        <begin position="187"/>
        <end position="207"/>
    </location>
</feature>
<keyword evidence="9 12" id="KW-0406">Ion transport</keyword>
<evidence type="ECO:0000256" key="4">
    <source>
        <dbReference type="ARBA" id="ARBA00022538"/>
    </source>
</evidence>
<dbReference type="Gene3D" id="1.10.287.70">
    <property type="match status" value="1"/>
</dbReference>
<proteinExistence type="inferred from homology"/>
<keyword evidence="7" id="KW-0630">Potassium</keyword>
<feature type="region of interest" description="Disordered" evidence="13">
    <location>
        <begin position="24"/>
        <end position="49"/>
    </location>
</feature>
<dbReference type="GO" id="GO:0015271">
    <property type="term" value="F:outward rectifier potassium channel activity"/>
    <property type="evidence" value="ECO:0007669"/>
    <property type="project" value="TreeGrafter"/>
</dbReference>
<comment type="similarity">
    <text evidence="2 12">Belongs to the two pore domain potassium channel (TC 1.A.1.8) family.</text>
</comment>
<dbReference type="PANTHER" id="PTHR11003:SF352">
    <property type="entry name" value="BCDNA.GH04802-RELATED"/>
    <property type="match status" value="1"/>
</dbReference>
<evidence type="ECO:0000256" key="7">
    <source>
        <dbReference type="ARBA" id="ARBA00022958"/>
    </source>
</evidence>
<dbReference type="PRINTS" id="PR01333">
    <property type="entry name" value="2POREKCHANEL"/>
</dbReference>
<dbReference type="InterPro" id="IPR003280">
    <property type="entry name" value="2pore_dom_K_chnl"/>
</dbReference>
<feature type="domain" description="Potassium channel" evidence="15">
    <location>
        <begin position="305"/>
        <end position="397"/>
    </location>
</feature>
<dbReference type="AlphaFoldDB" id="A0A7R8CTY5"/>
<dbReference type="InterPro" id="IPR003092">
    <property type="entry name" value="2pore_dom_K_chnl_TASK"/>
</dbReference>
<evidence type="ECO:0000256" key="9">
    <source>
        <dbReference type="ARBA" id="ARBA00023065"/>
    </source>
</evidence>
<dbReference type="InterPro" id="IPR013099">
    <property type="entry name" value="K_chnl_dom"/>
</dbReference>
<evidence type="ECO:0000256" key="1">
    <source>
        <dbReference type="ARBA" id="ARBA00004141"/>
    </source>
</evidence>
<feature type="domain" description="Potassium channel" evidence="15">
    <location>
        <begin position="157"/>
        <end position="215"/>
    </location>
</feature>
<dbReference type="GO" id="GO:0030322">
    <property type="term" value="P:stabilization of membrane potential"/>
    <property type="evidence" value="ECO:0007669"/>
    <property type="project" value="TreeGrafter"/>
</dbReference>
<keyword evidence="5 12" id="KW-0812">Transmembrane</keyword>
<keyword evidence="8 14" id="KW-1133">Transmembrane helix</keyword>
<dbReference type="GO" id="GO:0005886">
    <property type="term" value="C:plasma membrane"/>
    <property type="evidence" value="ECO:0007669"/>
    <property type="project" value="TreeGrafter"/>
</dbReference>
<dbReference type="GO" id="GO:0022841">
    <property type="term" value="F:potassium ion leak channel activity"/>
    <property type="evidence" value="ECO:0007669"/>
    <property type="project" value="TreeGrafter"/>
</dbReference>
<dbReference type="PANTHER" id="PTHR11003">
    <property type="entry name" value="POTASSIUM CHANNEL, SUBFAMILY K"/>
    <property type="match status" value="1"/>
</dbReference>
<evidence type="ECO:0000256" key="12">
    <source>
        <dbReference type="RuleBase" id="RU003857"/>
    </source>
</evidence>
<evidence type="ECO:0000313" key="16">
    <source>
        <dbReference type="EMBL" id="CAF2930569.1"/>
    </source>
</evidence>
<gene>
    <name evidence="16" type="ORF">LSAA_8682</name>
</gene>
<feature type="transmembrane region" description="Helical" evidence="14">
    <location>
        <begin position="64"/>
        <end position="87"/>
    </location>
</feature>
<evidence type="ECO:0000256" key="3">
    <source>
        <dbReference type="ARBA" id="ARBA00022448"/>
    </source>
</evidence>
<dbReference type="EMBL" id="HG994583">
    <property type="protein sequence ID" value="CAF2930569.1"/>
    <property type="molecule type" value="Genomic_DNA"/>
</dbReference>
<evidence type="ECO:0000256" key="5">
    <source>
        <dbReference type="ARBA" id="ARBA00022692"/>
    </source>
</evidence>
<evidence type="ECO:0000256" key="11">
    <source>
        <dbReference type="ARBA" id="ARBA00023303"/>
    </source>
</evidence>
<dbReference type="Proteomes" id="UP000675881">
    <property type="component" value="Chromosome 4"/>
</dbReference>
<protein>
    <submittedName>
        <fullName evidence="16">KCNK18</fullName>
    </submittedName>
</protein>
<comment type="subcellular location">
    <subcellularLocation>
        <location evidence="1">Membrane</location>
        <topology evidence="1">Multi-pass membrane protein</topology>
    </subcellularLocation>
</comment>
<dbReference type="SUPFAM" id="SSF81324">
    <property type="entry name" value="Voltage-gated potassium channels"/>
    <property type="match status" value="2"/>
</dbReference>